<sequence length="258" mass="29676">MGNNMIKAIITDDEPRSVETLRKLLELHCPSVQIVAECSNVTSARKLIAEYQPDLLFLDIAMPGKSGFDLLDELDDIHFDIIFVTAHNEFMLQAFRFSAIDYILKPIDEELLIMAVNRVKKKIKTARNMMAIEAFKYNLKQVQHPQDMKLCIPHTKGFSLVVLSDIIYCMANNTYTTFFLANGQSLVSSKSIIDFELLLQDSSFCRIHKSYLVNMQHIKEYLKGEGGTVIMSNNKELEVSRRKKEHFLESVKGYYKYT</sequence>
<evidence type="ECO:0000313" key="4">
    <source>
        <dbReference type="EMBL" id="PSL50182.1"/>
    </source>
</evidence>
<dbReference type="Pfam" id="PF00072">
    <property type="entry name" value="Response_reg"/>
    <property type="match status" value="1"/>
</dbReference>
<dbReference type="GO" id="GO:0000156">
    <property type="term" value="F:phosphorelay response regulator activity"/>
    <property type="evidence" value="ECO:0007669"/>
    <property type="project" value="InterPro"/>
</dbReference>
<dbReference type="InterPro" id="IPR011006">
    <property type="entry name" value="CheY-like_superfamily"/>
</dbReference>
<dbReference type="InterPro" id="IPR001789">
    <property type="entry name" value="Sig_transdc_resp-reg_receiver"/>
</dbReference>
<dbReference type="Proteomes" id="UP000240971">
    <property type="component" value="Unassembled WGS sequence"/>
</dbReference>
<dbReference type="GO" id="GO:0003677">
    <property type="term" value="F:DNA binding"/>
    <property type="evidence" value="ECO:0007669"/>
    <property type="project" value="InterPro"/>
</dbReference>
<organism evidence="4 5">
    <name type="scientific">Chitinophaga niastensis</name>
    <dbReference type="NCBI Taxonomy" id="536980"/>
    <lineage>
        <taxon>Bacteria</taxon>
        <taxon>Pseudomonadati</taxon>
        <taxon>Bacteroidota</taxon>
        <taxon>Chitinophagia</taxon>
        <taxon>Chitinophagales</taxon>
        <taxon>Chitinophagaceae</taxon>
        <taxon>Chitinophaga</taxon>
    </lineage>
</organism>
<protein>
    <submittedName>
        <fullName evidence="4">LytTR family two component transcriptional regulator</fullName>
    </submittedName>
</protein>
<accession>A0A2P8HVC7</accession>
<dbReference type="InterPro" id="IPR046947">
    <property type="entry name" value="LytR-like"/>
</dbReference>
<evidence type="ECO:0000259" key="2">
    <source>
        <dbReference type="PROSITE" id="PS50110"/>
    </source>
</evidence>
<dbReference type="SUPFAM" id="SSF52172">
    <property type="entry name" value="CheY-like"/>
    <property type="match status" value="1"/>
</dbReference>
<dbReference type="SMART" id="SM00448">
    <property type="entry name" value="REC"/>
    <property type="match status" value="1"/>
</dbReference>
<feature type="domain" description="Response regulatory" evidence="2">
    <location>
        <begin position="7"/>
        <end position="120"/>
    </location>
</feature>
<evidence type="ECO:0000313" key="5">
    <source>
        <dbReference type="Proteomes" id="UP000240971"/>
    </source>
</evidence>
<keyword evidence="5" id="KW-1185">Reference proteome</keyword>
<dbReference type="Pfam" id="PF04397">
    <property type="entry name" value="LytTR"/>
    <property type="match status" value="1"/>
</dbReference>
<feature type="domain" description="HTH LytTR-type" evidence="3">
    <location>
        <begin position="160"/>
        <end position="249"/>
    </location>
</feature>
<keyword evidence="1" id="KW-0597">Phosphoprotein</keyword>
<reference evidence="4 5" key="1">
    <citation type="submission" date="2018-03" db="EMBL/GenBank/DDBJ databases">
        <title>Genomic Encyclopedia of Archaeal and Bacterial Type Strains, Phase II (KMG-II): from individual species to whole genera.</title>
        <authorList>
            <person name="Goeker M."/>
        </authorList>
    </citation>
    <scope>NUCLEOTIDE SEQUENCE [LARGE SCALE GENOMIC DNA]</scope>
    <source>
        <strain evidence="4 5">DSM 24859</strain>
    </source>
</reference>
<dbReference type="PANTHER" id="PTHR37299:SF1">
    <property type="entry name" value="STAGE 0 SPORULATION PROTEIN A HOMOLOG"/>
    <property type="match status" value="1"/>
</dbReference>
<dbReference type="Gene3D" id="2.40.50.1020">
    <property type="entry name" value="LytTr DNA-binding domain"/>
    <property type="match status" value="1"/>
</dbReference>
<dbReference type="PANTHER" id="PTHR37299">
    <property type="entry name" value="TRANSCRIPTIONAL REGULATOR-RELATED"/>
    <property type="match status" value="1"/>
</dbReference>
<name>A0A2P8HVC7_CHINA</name>
<dbReference type="EMBL" id="PYAW01000001">
    <property type="protein sequence ID" value="PSL50182.1"/>
    <property type="molecule type" value="Genomic_DNA"/>
</dbReference>
<evidence type="ECO:0000259" key="3">
    <source>
        <dbReference type="PROSITE" id="PS50930"/>
    </source>
</evidence>
<comment type="caution">
    <text evidence="4">The sequence shown here is derived from an EMBL/GenBank/DDBJ whole genome shotgun (WGS) entry which is preliminary data.</text>
</comment>
<dbReference type="SMART" id="SM00850">
    <property type="entry name" value="LytTR"/>
    <property type="match status" value="1"/>
</dbReference>
<dbReference type="Gene3D" id="3.40.50.2300">
    <property type="match status" value="1"/>
</dbReference>
<gene>
    <name evidence="4" type="ORF">CLV51_1011526</name>
</gene>
<dbReference type="PROSITE" id="PS50930">
    <property type="entry name" value="HTH_LYTTR"/>
    <property type="match status" value="1"/>
</dbReference>
<dbReference type="InterPro" id="IPR007492">
    <property type="entry name" value="LytTR_DNA-bd_dom"/>
</dbReference>
<feature type="modified residue" description="4-aspartylphosphate" evidence="1">
    <location>
        <position position="59"/>
    </location>
</feature>
<dbReference type="PROSITE" id="PS50110">
    <property type="entry name" value="RESPONSE_REGULATORY"/>
    <property type="match status" value="1"/>
</dbReference>
<evidence type="ECO:0000256" key="1">
    <source>
        <dbReference type="PROSITE-ProRule" id="PRU00169"/>
    </source>
</evidence>
<proteinExistence type="predicted"/>
<dbReference type="AlphaFoldDB" id="A0A2P8HVC7"/>